<dbReference type="Pfam" id="PF14244">
    <property type="entry name" value="Retrotran_gag_3"/>
    <property type="match status" value="1"/>
</dbReference>
<gene>
    <name evidence="2" type="ORF">LIER_20686</name>
</gene>
<dbReference type="PANTHER" id="PTHR37610:SF40">
    <property type="entry name" value="OS01G0909600 PROTEIN"/>
    <property type="match status" value="1"/>
</dbReference>
<dbReference type="InterPro" id="IPR029472">
    <property type="entry name" value="Copia-like_N"/>
</dbReference>
<evidence type="ECO:0000259" key="1">
    <source>
        <dbReference type="Pfam" id="PF14244"/>
    </source>
</evidence>
<dbReference type="Proteomes" id="UP001454036">
    <property type="component" value="Unassembled WGS sequence"/>
</dbReference>
<organism evidence="2 3">
    <name type="scientific">Lithospermum erythrorhizon</name>
    <name type="common">Purple gromwell</name>
    <name type="synonym">Lithospermum officinale var. erythrorhizon</name>
    <dbReference type="NCBI Taxonomy" id="34254"/>
    <lineage>
        <taxon>Eukaryota</taxon>
        <taxon>Viridiplantae</taxon>
        <taxon>Streptophyta</taxon>
        <taxon>Embryophyta</taxon>
        <taxon>Tracheophyta</taxon>
        <taxon>Spermatophyta</taxon>
        <taxon>Magnoliopsida</taxon>
        <taxon>eudicotyledons</taxon>
        <taxon>Gunneridae</taxon>
        <taxon>Pentapetalae</taxon>
        <taxon>asterids</taxon>
        <taxon>lamiids</taxon>
        <taxon>Boraginales</taxon>
        <taxon>Boraginaceae</taxon>
        <taxon>Boraginoideae</taxon>
        <taxon>Lithospermeae</taxon>
        <taxon>Lithospermum</taxon>
    </lineage>
</organism>
<evidence type="ECO:0000313" key="3">
    <source>
        <dbReference type="Proteomes" id="UP001454036"/>
    </source>
</evidence>
<sequence length="223" mass="26058">MDDPLYLHSSDHLSLVLVSNLLTKHNYQTWSRAMIIAFQARDKEEIKVQYGGCVGPRLYKIRRAIYSVKQGKDYVAGFYNKIKGYWEELVCLKASLMYGDYEDHLLPNLANLAKTYGMISNVEKPKRLNVLDPLDVSAMLNNQYQPASKPQGQGFMKEDKSVYKYDYCQKKGHLRRDCLKLKGYSYWWPGVRDQKQKEKANVVQEMDTPMEYRIDEQTNSKNM</sequence>
<dbReference type="AlphaFoldDB" id="A0AAV3QQD3"/>
<accession>A0AAV3QQD3</accession>
<proteinExistence type="predicted"/>
<dbReference type="EMBL" id="BAABME010005303">
    <property type="protein sequence ID" value="GAA0165231.1"/>
    <property type="molecule type" value="Genomic_DNA"/>
</dbReference>
<keyword evidence="3" id="KW-1185">Reference proteome</keyword>
<dbReference type="PANTHER" id="PTHR37610">
    <property type="entry name" value="CCHC-TYPE DOMAIN-CONTAINING PROTEIN"/>
    <property type="match status" value="1"/>
</dbReference>
<protein>
    <recommendedName>
        <fullName evidence="1">Retrotransposon Copia-like N-terminal domain-containing protein</fullName>
    </recommendedName>
</protein>
<comment type="caution">
    <text evidence="2">The sequence shown here is derived from an EMBL/GenBank/DDBJ whole genome shotgun (WGS) entry which is preliminary data.</text>
</comment>
<evidence type="ECO:0000313" key="2">
    <source>
        <dbReference type="EMBL" id="GAA0165231.1"/>
    </source>
</evidence>
<name>A0AAV3QQD3_LITER</name>
<feature type="domain" description="Retrotransposon Copia-like N-terminal" evidence="1">
    <location>
        <begin position="8"/>
        <end position="43"/>
    </location>
</feature>
<reference evidence="2 3" key="1">
    <citation type="submission" date="2024-01" db="EMBL/GenBank/DDBJ databases">
        <title>The complete chloroplast genome sequence of Lithospermum erythrorhizon: insights into the phylogenetic relationship among Boraginaceae species and the maternal lineages of purple gromwells.</title>
        <authorList>
            <person name="Okada T."/>
            <person name="Watanabe K."/>
        </authorList>
    </citation>
    <scope>NUCLEOTIDE SEQUENCE [LARGE SCALE GENOMIC DNA]</scope>
</reference>